<gene>
    <name evidence="2" type="primary">LOC111105154</name>
</gene>
<name>A0A8B8AV16_CRAVI</name>
<keyword evidence="1" id="KW-1185">Reference proteome</keyword>
<evidence type="ECO:0000313" key="1">
    <source>
        <dbReference type="Proteomes" id="UP000694844"/>
    </source>
</evidence>
<sequence>MNSTLKKFPPKLEISVPRFIPNAIENEINSEKIGVITGFCISNQEGGYQLKSQSGVVPRGNRNEEKNGENISKEVSEELQFIDTIETKIRGRKNIACTNDRNLWVAGNDETPIQLFKCNAPVNVSYLSFGTTNSSLILKNVQAGEGQKSFAVTKTGDLIFGRRLSNKISIFKEDKTDELLNLNKWRLLSLCITANGGLLVCMTDDKDIASRVVRFESSKERQIVQYDKNGKKLFAHGKNGKNVKENRNGDICVADYDGKAVVVTDKRGIFKFRYTSLYCPLGIATDSQAQIIVRYTPAVHIIDRIGNHIHKLNIHELSFEDIGLDIDNEDFLYLADTDGTVKKIQYMKQLNE</sequence>
<dbReference type="SUPFAM" id="SSF63825">
    <property type="entry name" value="YWTD domain"/>
    <property type="match status" value="1"/>
</dbReference>
<reference evidence="2" key="1">
    <citation type="submission" date="2025-08" db="UniProtKB">
        <authorList>
            <consortium name="RefSeq"/>
        </authorList>
    </citation>
    <scope>IDENTIFICATION</scope>
    <source>
        <tissue evidence="2">Whole sample</tissue>
    </source>
</reference>
<dbReference type="KEGG" id="cvn:111105154"/>
<dbReference type="AlphaFoldDB" id="A0A8B8AV16"/>
<dbReference type="Proteomes" id="UP000694844">
    <property type="component" value="Chromosome 7"/>
</dbReference>
<dbReference type="InterPro" id="IPR011042">
    <property type="entry name" value="6-blade_b-propeller_TolB-like"/>
</dbReference>
<dbReference type="RefSeq" id="XP_022295035.1">
    <property type="nucleotide sequence ID" value="XM_022439327.1"/>
</dbReference>
<dbReference type="Gene3D" id="2.120.10.30">
    <property type="entry name" value="TolB, C-terminal domain"/>
    <property type="match status" value="1"/>
</dbReference>
<organism evidence="1 2">
    <name type="scientific">Crassostrea virginica</name>
    <name type="common">Eastern oyster</name>
    <dbReference type="NCBI Taxonomy" id="6565"/>
    <lineage>
        <taxon>Eukaryota</taxon>
        <taxon>Metazoa</taxon>
        <taxon>Spiralia</taxon>
        <taxon>Lophotrochozoa</taxon>
        <taxon>Mollusca</taxon>
        <taxon>Bivalvia</taxon>
        <taxon>Autobranchia</taxon>
        <taxon>Pteriomorphia</taxon>
        <taxon>Ostreida</taxon>
        <taxon>Ostreoidea</taxon>
        <taxon>Ostreidae</taxon>
        <taxon>Crassostrea</taxon>
    </lineage>
</organism>
<protein>
    <submittedName>
        <fullName evidence="2">Uncharacterized protein LOC111105154</fullName>
    </submittedName>
</protein>
<dbReference type="OrthoDB" id="6068722at2759"/>
<dbReference type="GeneID" id="111105154"/>
<accession>A0A8B8AV16</accession>
<proteinExistence type="predicted"/>
<evidence type="ECO:0000313" key="2">
    <source>
        <dbReference type="RefSeq" id="XP_022295035.1"/>
    </source>
</evidence>